<comment type="caution">
    <text evidence="2">The sequence shown here is derived from an EMBL/GenBank/DDBJ whole genome shotgun (WGS) entry which is preliminary data.</text>
</comment>
<feature type="signal peptide" evidence="1">
    <location>
        <begin position="1"/>
        <end position="19"/>
    </location>
</feature>
<sequence length="155" mass="17999">MYRYLIVTLFLCQASSLFSQEITKIEFNHSNSIIINSKTNIVLIPIKNTKKDKIKVEVKTNNETYYYRLSQDKYKNICSAIAKIENDTIAINSRIIDGSFTSITLSYKDNEEKSYYASGLEKNDEKSEQRGKYWSAVNLIIKAARLRMSDLSDYY</sequence>
<evidence type="ECO:0008006" key="4">
    <source>
        <dbReference type="Google" id="ProtNLM"/>
    </source>
</evidence>
<name>A0AAJ3NEG3_9FLAO</name>
<reference evidence="2 3" key="1">
    <citation type="submission" date="2016-06" db="EMBL/GenBank/DDBJ databases">
        <authorList>
            <person name="Nicholson A.C."/>
        </authorList>
    </citation>
    <scope>NUCLEOTIDE SEQUENCE [LARGE SCALE GENOMIC DNA]</scope>
    <source>
        <strain evidence="2 3">G4123</strain>
    </source>
</reference>
<proteinExistence type="predicted"/>
<dbReference type="EMBL" id="MAIC01000005">
    <property type="protein sequence ID" value="OPB79087.1"/>
    <property type="molecule type" value="Genomic_DNA"/>
</dbReference>
<feature type="chain" id="PRO_5042488729" description="DUF4468 domain-containing protein" evidence="1">
    <location>
        <begin position="20"/>
        <end position="155"/>
    </location>
</feature>
<evidence type="ECO:0000256" key="1">
    <source>
        <dbReference type="SAM" id="SignalP"/>
    </source>
</evidence>
<dbReference type="RefSeq" id="WP_078405122.1">
    <property type="nucleotide sequence ID" value="NZ_CP016377.1"/>
</dbReference>
<gene>
    <name evidence="2" type="ORF">BAY32_18570</name>
</gene>
<evidence type="ECO:0000313" key="3">
    <source>
        <dbReference type="Proteomes" id="UP000190816"/>
    </source>
</evidence>
<keyword evidence="1" id="KW-0732">Signal</keyword>
<dbReference type="KEGG" id="ego:BBD34_18150"/>
<protein>
    <recommendedName>
        <fullName evidence="4">DUF4468 domain-containing protein</fullName>
    </recommendedName>
</protein>
<accession>A0AAJ3NEG3</accession>
<organism evidence="2 3">
    <name type="scientific">Elizabethkingia ursingii</name>
    <dbReference type="NCBI Taxonomy" id="1756150"/>
    <lineage>
        <taxon>Bacteria</taxon>
        <taxon>Pseudomonadati</taxon>
        <taxon>Bacteroidota</taxon>
        <taxon>Flavobacteriia</taxon>
        <taxon>Flavobacteriales</taxon>
        <taxon>Weeksellaceae</taxon>
        <taxon>Elizabethkingia</taxon>
    </lineage>
</organism>
<dbReference type="Proteomes" id="UP000190816">
    <property type="component" value="Unassembled WGS sequence"/>
</dbReference>
<evidence type="ECO:0000313" key="2">
    <source>
        <dbReference type="EMBL" id="OPB79087.1"/>
    </source>
</evidence>
<dbReference type="AlphaFoldDB" id="A0AAJ3NEG3"/>